<protein>
    <submittedName>
        <fullName evidence="2">Uncharacterized protein</fullName>
    </submittedName>
</protein>
<comment type="caution">
    <text evidence="2">The sequence shown here is derived from an EMBL/GenBank/DDBJ whole genome shotgun (WGS) entry which is preliminary data.</text>
</comment>
<evidence type="ECO:0000313" key="3">
    <source>
        <dbReference type="Proteomes" id="UP000007151"/>
    </source>
</evidence>
<feature type="signal peptide" evidence="1">
    <location>
        <begin position="1"/>
        <end position="16"/>
    </location>
</feature>
<keyword evidence="3" id="KW-1185">Reference proteome</keyword>
<keyword evidence="1" id="KW-0732">Signal</keyword>
<accession>A0A212FCP3</accession>
<dbReference type="Proteomes" id="UP000007151">
    <property type="component" value="Unassembled WGS sequence"/>
</dbReference>
<dbReference type="KEGG" id="dpl:KGM_210867A"/>
<evidence type="ECO:0000313" key="2">
    <source>
        <dbReference type="EMBL" id="OWR51478.1"/>
    </source>
</evidence>
<feature type="non-terminal residue" evidence="2">
    <location>
        <position position="53"/>
    </location>
</feature>
<sequence length="53" mass="5876">MRLILGVLTLTSLAYCQETCQTADEDPYLLFGTKTAYTFANKGIPVNRAHDIP</sequence>
<name>A0A212FCP3_DANPL</name>
<dbReference type="EMBL" id="AGBW02009169">
    <property type="protein sequence ID" value="OWR51478.1"/>
    <property type="molecule type" value="Genomic_DNA"/>
</dbReference>
<dbReference type="InParanoid" id="A0A212FCP3"/>
<evidence type="ECO:0000256" key="1">
    <source>
        <dbReference type="SAM" id="SignalP"/>
    </source>
</evidence>
<dbReference type="AlphaFoldDB" id="A0A212FCP3"/>
<reference evidence="2 3" key="1">
    <citation type="journal article" date="2011" name="Cell">
        <title>The monarch butterfly genome yields insights into long-distance migration.</title>
        <authorList>
            <person name="Zhan S."/>
            <person name="Merlin C."/>
            <person name="Boore J.L."/>
            <person name="Reppert S.M."/>
        </authorList>
    </citation>
    <scope>NUCLEOTIDE SEQUENCE [LARGE SCALE GENOMIC DNA]</scope>
    <source>
        <strain evidence="2">F-2</strain>
    </source>
</reference>
<gene>
    <name evidence="2" type="ORF">KGM_210867A</name>
</gene>
<organism evidence="2 3">
    <name type="scientific">Danaus plexippus plexippus</name>
    <dbReference type="NCBI Taxonomy" id="278856"/>
    <lineage>
        <taxon>Eukaryota</taxon>
        <taxon>Metazoa</taxon>
        <taxon>Ecdysozoa</taxon>
        <taxon>Arthropoda</taxon>
        <taxon>Hexapoda</taxon>
        <taxon>Insecta</taxon>
        <taxon>Pterygota</taxon>
        <taxon>Neoptera</taxon>
        <taxon>Endopterygota</taxon>
        <taxon>Lepidoptera</taxon>
        <taxon>Glossata</taxon>
        <taxon>Ditrysia</taxon>
        <taxon>Papilionoidea</taxon>
        <taxon>Nymphalidae</taxon>
        <taxon>Danainae</taxon>
        <taxon>Danaini</taxon>
        <taxon>Danaina</taxon>
        <taxon>Danaus</taxon>
        <taxon>Danaus</taxon>
    </lineage>
</organism>
<proteinExistence type="predicted"/>
<feature type="chain" id="PRO_5012600603" evidence="1">
    <location>
        <begin position="17"/>
        <end position="53"/>
    </location>
</feature>